<protein>
    <recommendedName>
        <fullName evidence="1">Glycosyltransferase 2-like domain-containing protein</fullName>
    </recommendedName>
</protein>
<dbReference type="Pfam" id="PF00535">
    <property type="entry name" value="Glycos_transf_2"/>
    <property type="match status" value="1"/>
</dbReference>
<evidence type="ECO:0000313" key="3">
    <source>
        <dbReference type="Proteomes" id="UP000018461"/>
    </source>
</evidence>
<comment type="caution">
    <text evidence="2">The sequence shown here is derived from an EMBL/GenBank/DDBJ whole genome shotgun (WGS) entry which is preliminary data.</text>
</comment>
<dbReference type="RefSeq" id="WP_009534635.1">
    <property type="nucleotide sequence ID" value="NZ_KE148312.1"/>
</dbReference>
<reference evidence="2" key="2">
    <citation type="submission" date="2013-03" db="EMBL/GenBank/DDBJ databases">
        <title>The Genome Sequence of Oribacterium sp. ACB1.</title>
        <authorList>
            <consortium name="The Broad Institute Genomics Platform"/>
            <consortium name="The Broad Institute Genome Sequencing Center for Infectious Disease"/>
            <person name="Earl A."/>
            <person name="Ward D."/>
            <person name="Feldgarden M."/>
            <person name="Gevers D."/>
            <person name="Sizova M."/>
            <person name="Hazen A."/>
            <person name="Epstein S."/>
            <person name="Walker B."/>
            <person name="Young S."/>
            <person name="Zeng Q."/>
            <person name="Gargeya S."/>
            <person name="Fitzgerald M."/>
            <person name="Haas B."/>
            <person name="Abouelleil A."/>
            <person name="Allen A.W."/>
            <person name="Alvarado L."/>
            <person name="Arachchi H.M."/>
            <person name="Berlin A.M."/>
            <person name="Chapman S.B."/>
            <person name="Gainer-Dewar J."/>
            <person name="Goldberg J."/>
            <person name="Griggs A."/>
            <person name="Gujja S."/>
            <person name="Hansen M."/>
            <person name="Howarth C."/>
            <person name="Imamovic A."/>
            <person name="Ireland A."/>
            <person name="Larimer J."/>
            <person name="McCowan C."/>
            <person name="Murphy C."/>
            <person name="Pearson M."/>
            <person name="Poon T.W."/>
            <person name="Priest M."/>
            <person name="Roberts A."/>
            <person name="Saif S."/>
            <person name="Shea T."/>
            <person name="Sisk P."/>
            <person name="Sykes S."/>
            <person name="Wortman J."/>
            <person name="Nusbaum C."/>
            <person name="Birren B."/>
        </authorList>
    </citation>
    <scope>NUCLEOTIDE SEQUENCE [LARGE SCALE GENOMIC DNA]</scope>
    <source>
        <strain evidence="2">ACB1</strain>
    </source>
</reference>
<dbReference type="InterPro" id="IPR050256">
    <property type="entry name" value="Glycosyltransferase_2"/>
</dbReference>
<organism evidence="2 3">
    <name type="scientific">Oribacterium parvum ACB1</name>
    <dbReference type="NCBI Taxonomy" id="796943"/>
    <lineage>
        <taxon>Bacteria</taxon>
        <taxon>Bacillati</taxon>
        <taxon>Bacillota</taxon>
        <taxon>Clostridia</taxon>
        <taxon>Lachnospirales</taxon>
        <taxon>Lachnospiraceae</taxon>
        <taxon>Oribacterium</taxon>
    </lineage>
</organism>
<dbReference type="InterPro" id="IPR029044">
    <property type="entry name" value="Nucleotide-diphossugar_trans"/>
</dbReference>
<dbReference type="CDD" id="cd04179">
    <property type="entry name" value="DPM_DPG-synthase_like"/>
    <property type="match status" value="1"/>
</dbReference>
<dbReference type="HOGENOM" id="CLU_033536_7_4_9"/>
<evidence type="ECO:0000313" key="2">
    <source>
        <dbReference type="EMBL" id="EHL11945.1"/>
    </source>
</evidence>
<accession>G9WN42</accession>
<keyword evidence="3" id="KW-1185">Reference proteome</keyword>
<dbReference type="Proteomes" id="UP000018461">
    <property type="component" value="Unassembled WGS sequence"/>
</dbReference>
<name>G9WN42_9FIRM</name>
<dbReference type="STRING" id="796943.HMPREF9625_00775"/>
<evidence type="ECO:0000259" key="1">
    <source>
        <dbReference type="Pfam" id="PF00535"/>
    </source>
</evidence>
<gene>
    <name evidence="2" type="ORF">HMPREF9625_00775</name>
</gene>
<dbReference type="EMBL" id="AFZC02000003">
    <property type="protein sequence ID" value="EHL11945.1"/>
    <property type="molecule type" value="Genomic_DNA"/>
</dbReference>
<sequence length="246" mass="27770">MRITTYPVKKSEAMEERKNGKERVLWIIPAYNEAKSIPKVVEDILSFDKEADYVIISDGSTDETVLLCEKKGYSYIALSQNLGLTACFQTGMRYAHEHDFDFALQFDGDGQHRAEDVSALLKKGREGVDIVCGSRFLNKKKGFSPRDLGSALLSFLIFLRTGKNLTDPTCGLRLYGREAITRFSLEKNFSPEPDTLAHLLLAGMSISEVPVEVRKREEGESYLRPFKAMQYMARVGLSILFYGKTK</sequence>
<proteinExistence type="predicted"/>
<reference evidence="2" key="1">
    <citation type="submission" date="2011-08" db="EMBL/GenBank/DDBJ databases">
        <authorList>
            <consortium name="The Broad Institute Genome Sequencing Platform"/>
            <person name="Earl A."/>
            <person name="Ward D."/>
            <person name="Feldgarden M."/>
            <person name="Gevers D."/>
            <person name="Sizova M."/>
            <person name="Hazen A."/>
            <person name="Epstein S."/>
            <person name="Young S.K."/>
            <person name="Zeng Q."/>
            <person name="Gargeya S."/>
            <person name="Fitzgerald M."/>
            <person name="Haas B."/>
            <person name="Abouelleil A."/>
            <person name="Alvarado L."/>
            <person name="Arachchi H.M."/>
            <person name="Berlin A."/>
            <person name="Brown A."/>
            <person name="Chapman S.B."/>
            <person name="Chen Z."/>
            <person name="Dunbar C."/>
            <person name="Freedman E."/>
            <person name="Gearin G."/>
            <person name="Gellesch M."/>
            <person name="Goldberg J."/>
            <person name="Griggs A."/>
            <person name="Gujja S."/>
            <person name="Heiman D."/>
            <person name="Howarth C."/>
            <person name="Larson L."/>
            <person name="Lui A."/>
            <person name="MacDonald P.J.P."/>
            <person name="Montmayeur A."/>
            <person name="Murphy C."/>
            <person name="Neiman D."/>
            <person name="Pearson M."/>
            <person name="Priest M."/>
            <person name="Roberts A."/>
            <person name="Saif S."/>
            <person name="Shea T."/>
            <person name="Shenoy N."/>
            <person name="Sisk P."/>
            <person name="Stolte C."/>
            <person name="Sykes S."/>
            <person name="Wortman J."/>
            <person name="Nusbaum C."/>
            <person name="Birren B."/>
        </authorList>
    </citation>
    <scope>NUCLEOTIDE SEQUENCE</scope>
    <source>
        <strain evidence="2">ACB1</strain>
    </source>
</reference>
<dbReference type="SUPFAM" id="SSF53448">
    <property type="entry name" value="Nucleotide-diphospho-sugar transferases"/>
    <property type="match status" value="1"/>
</dbReference>
<dbReference type="PATRIC" id="fig|796943.3.peg.1179"/>
<dbReference type="Gene3D" id="3.90.550.10">
    <property type="entry name" value="Spore Coat Polysaccharide Biosynthesis Protein SpsA, Chain A"/>
    <property type="match status" value="1"/>
</dbReference>
<dbReference type="InterPro" id="IPR001173">
    <property type="entry name" value="Glyco_trans_2-like"/>
</dbReference>
<dbReference type="AlphaFoldDB" id="G9WN42"/>
<dbReference type="PANTHER" id="PTHR48090">
    <property type="entry name" value="UNDECAPRENYL-PHOSPHATE 4-DEOXY-4-FORMAMIDO-L-ARABINOSE TRANSFERASE-RELATED"/>
    <property type="match status" value="1"/>
</dbReference>
<feature type="domain" description="Glycosyltransferase 2-like" evidence="1">
    <location>
        <begin position="26"/>
        <end position="180"/>
    </location>
</feature>